<accession>A0A2K9ZE58</accession>
<protein>
    <submittedName>
        <fullName evidence="1">Uncharacterized protein</fullName>
    </submittedName>
</protein>
<evidence type="ECO:0000313" key="1">
    <source>
        <dbReference type="EMBL" id="AUW46547.1"/>
    </source>
</evidence>
<geneLocation type="plasmid" evidence="2">
    <name>prln1</name>
</geneLocation>
<name>A0A2K9ZE58_RHILE</name>
<reference evidence="1 2" key="1">
    <citation type="submission" date="2017-11" db="EMBL/GenBank/DDBJ databases">
        <title>Complete genome of Rhizobium leguminosarum Norway, an ineffective micro-symbiont.</title>
        <authorList>
            <person name="Hoffrichter A."/>
            <person name="Liang J."/>
            <person name="Brachmann A."/>
            <person name="Marin M."/>
        </authorList>
    </citation>
    <scope>NUCLEOTIDE SEQUENCE [LARGE SCALE GENOMIC DNA]</scope>
    <source>
        <strain evidence="1 2">Norway</strain>
        <plasmid evidence="2">Plasmid prln1</plasmid>
    </source>
</reference>
<dbReference type="AlphaFoldDB" id="A0A2K9ZE58"/>
<keyword evidence="1" id="KW-0614">Plasmid</keyword>
<dbReference type="EMBL" id="CP025013">
    <property type="protein sequence ID" value="AUW46547.1"/>
    <property type="molecule type" value="Genomic_DNA"/>
</dbReference>
<gene>
    <name evidence="1" type="ORF">CUJ84_pRLN1001093</name>
</gene>
<sequence>MRICIYKSDEVPEVTLFLREGVPVPAHPKSQKWRHIKAVVGEEVRADLLTQIEIGNGCLFVKLGASPKH</sequence>
<proteinExistence type="predicted"/>
<organism evidence="1 2">
    <name type="scientific">Rhizobium leguminosarum</name>
    <dbReference type="NCBI Taxonomy" id="384"/>
    <lineage>
        <taxon>Bacteria</taxon>
        <taxon>Pseudomonadati</taxon>
        <taxon>Pseudomonadota</taxon>
        <taxon>Alphaproteobacteria</taxon>
        <taxon>Hyphomicrobiales</taxon>
        <taxon>Rhizobiaceae</taxon>
        <taxon>Rhizobium/Agrobacterium group</taxon>
        <taxon>Rhizobium</taxon>
    </lineage>
</organism>
<evidence type="ECO:0000313" key="2">
    <source>
        <dbReference type="Proteomes" id="UP000238523"/>
    </source>
</evidence>
<dbReference type="Proteomes" id="UP000238523">
    <property type="component" value="Plasmid pRLN1"/>
</dbReference>